<dbReference type="EMBL" id="JALLKP010000052">
    <property type="protein sequence ID" value="KAK2194749.1"/>
    <property type="molecule type" value="Genomic_DNA"/>
</dbReference>
<keyword evidence="2" id="KW-1133">Transmembrane helix</keyword>
<proteinExistence type="predicted"/>
<keyword evidence="2" id="KW-0812">Transmembrane</keyword>
<keyword evidence="5" id="KW-1185">Reference proteome</keyword>
<dbReference type="AlphaFoldDB" id="A0AAD9PHF8"/>
<feature type="compositionally biased region" description="Low complexity" evidence="1">
    <location>
        <begin position="347"/>
        <end position="357"/>
    </location>
</feature>
<evidence type="ECO:0000256" key="1">
    <source>
        <dbReference type="SAM" id="MobiDB-lite"/>
    </source>
</evidence>
<dbReference type="Proteomes" id="UP001214638">
    <property type="component" value="Unassembled WGS sequence"/>
</dbReference>
<feature type="compositionally biased region" description="Acidic residues" evidence="1">
    <location>
        <begin position="88"/>
        <end position="104"/>
    </location>
</feature>
<evidence type="ECO:0000256" key="2">
    <source>
        <dbReference type="SAM" id="Phobius"/>
    </source>
</evidence>
<evidence type="ECO:0000313" key="3">
    <source>
        <dbReference type="EMBL" id="KAK2194749.1"/>
    </source>
</evidence>
<feature type="compositionally biased region" description="Gly residues" evidence="1">
    <location>
        <begin position="319"/>
        <end position="329"/>
    </location>
</feature>
<dbReference type="EMBL" id="JALLKP010000003">
    <property type="protein sequence ID" value="KAK2195896.1"/>
    <property type="molecule type" value="Genomic_DNA"/>
</dbReference>
<feature type="compositionally biased region" description="Polar residues" evidence="1">
    <location>
        <begin position="387"/>
        <end position="419"/>
    </location>
</feature>
<reference evidence="3" key="1">
    <citation type="journal article" date="2023" name="Nat. Microbiol.">
        <title>Babesia duncani multi-omics identifies virulence factors and drug targets.</title>
        <authorList>
            <person name="Singh P."/>
            <person name="Lonardi S."/>
            <person name="Liang Q."/>
            <person name="Vydyam P."/>
            <person name="Khabirova E."/>
            <person name="Fang T."/>
            <person name="Gihaz S."/>
            <person name="Thekkiniath J."/>
            <person name="Munshi M."/>
            <person name="Abel S."/>
            <person name="Ciampossin L."/>
            <person name="Batugedara G."/>
            <person name="Gupta M."/>
            <person name="Lu X.M."/>
            <person name="Lenz T."/>
            <person name="Chakravarty S."/>
            <person name="Cornillot E."/>
            <person name="Hu Y."/>
            <person name="Ma W."/>
            <person name="Gonzalez L.M."/>
            <person name="Sanchez S."/>
            <person name="Estrada K."/>
            <person name="Sanchez-Flores A."/>
            <person name="Montero E."/>
            <person name="Harb O.S."/>
            <person name="Le Roch K.G."/>
            <person name="Mamoun C.B."/>
        </authorList>
    </citation>
    <scope>NUCLEOTIDE SEQUENCE</scope>
    <source>
        <strain evidence="3">WA1</strain>
    </source>
</reference>
<gene>
    <name evidence="4" type="ORF">BdWA1_002494</name>
    <name evidence="3" type="ORF">BdWA1_003786</name>
</gene>
<feature type="transmembrane region" description="Helical" evidence="2">
    <location>
        <begin position="420"/>
        <end position="442"/>
    </location>
</feature>
<sequence length="446" mass="47606">MTEHSDVYFQYNLSGTLYPITGCQIVSFKFNEQEYKFECNVGFMYEFRFEQVVVYACKVDSDKLYPWLLQLIGLGSDLSLILDEVADDQEDQDEEEDEDFDEDLSSSVPTQSNYFFKLDEDGTWKNHMFTQSLEVQDESDESGGSIEPKQNEDNLEAYPSLKSKPSLNTYIESLQKSGASAATYYVYKESYSSLASEIDPKNLASYLGESDKKHTYVSVSASQDYEVSSFTKFSGGSVPKFEITLKGLKSELSELSESGEYILKSVRHVYESGSTQIGGISQLTSKEESTEDIGSESESSCQSSKTVQPSGSASVSAGGRDGGGTGQSEGGEKRSGGSGRSGGRSGSNGENGEQSGKISSTESAGSNGEKRETGESGSTSGSGTEEANTAQNSPKASQDSEQPSTGVSFSPAASKSSPNLPGIVCGAVFGSGGLIGGGILIYKCIG</sequence>
<keyword evidence="2" id="KW-0472">Membrane</keyword>
<name>A0AAD9PHF8_9APIC</name>
<feature type="compositionally biased region" description="Low complexity" evidence="1">
    <location>
        <begin position="296"/>
        <end position="318"/>
    </location>
</feature>
<evidence type="ECO:0000313" key="5">
    <source>
        <dbReference type="Proteomes" id="UP001214638"/>
    </source>
</evidence>
<organism evidence="3 5">
    <name type="scientific">Babesia duncani</name>
    <dbReference type="NCBI Taxonomy" id="323732"/>
    <lineage>
        <taxon>Eukaryota</taxon>
        <taxon>Sar</taxon>
        <taxon>Alveolata</taxon>
        <taxon>Apicomplexa</taxon>
        <taxon>Aconoidasida</taxon>
        <taxon>Piroplasmida</taxon>
        <taxon>Babesiidae</taxon>
        <taxon>Babesia</taxon>
    </lineage>
</organism>
<feature type="region of interest" description="Disordered" evidence="1">
    <location>
        <begin position="135"/>
        <end position="161"/>
    </location>
</feature>
<accession>A0AAD9PHF8</accession>
<dbReference type="RefSeq" id="XP_067802738.1">
    <property type="nucleotide sequence ID" value="XM_067947516.1"/>
</dbReference>
<feature type="region of interest" description="Disordered" evidence="1">
    <location>
        <begin position="88"/>
        <end position="108"/>
    </location>
</feature>
<protein>
    <submittedName>
        <fullName evidence="3">Uncharacterized protein</fullName>
    </submittedName>
</protein>
<evidence type="ECO:0000313" key="4">
    <source>
        <dbReference type="EMBL" id="KAK2195896.1"/>
    </source>
</evidence>
<feature type="compositionally biased region" description="Low complexity" evidence="1">
    <location>
        <begin position="375"/>
        <end position="386"/>
    </location>
</feature>
<dbReference type="KEGG" id="bdw:94336791"/>
<feature type="region of interest" description="Disordered" evidence="1">
    <location>
        <begin position="280"/>
        <end position="421"/>
    </location>
</feature>
<dbReference type="GeneID" id="94336791"/>
<comment type="caution">
    <text evidence="3">The sequence shown here is derived from an EMBL/GenBank/DDBJ whole genome shotgun (WGS) entry which is preliminary data.</text>
</comment>
<feature type="compositionally biased region" description="Gly residues" evidence="1">
    <location>
        <begin position="336"/>
        <end position="346"/>
    </location>
</feature>